<reference evidence="1 2" key="2">
    <citation type="submission" date="2013-09" db="EMBL/GenBank/DDBJ databases">
        <title>Whole genome comparison of six Crocosphaera watsonii strains with differing phenotypes.</title>
        <authorList>
            <person name="Bench S.R."/>
            <person name="Heller P."/>
            <person name="Frank I."/>
            <person name="Arciniega M."/>
            <person name="Shilova I.N."/>
            <person name="Zehr J.P."/>
        </authorList>
    </citation>
    <scope>NUCLEOTIDE SEQUENCE [LARGE SCALE GENOMIC DNA]</scope>
    <source>
        <strain evidence="1 2">WH 8502</strain>
    </source>
</reference>
<proteinExistence type="predicted"/>
<dbReference type="RefSeq" id="WP_021830099.1">
    <property type="nucleotide sequence ID" value="NZ_CAQK01000305.1"/>
</dbReference>
<name>T2IDX9_CROWT</name>
<keyword evidence="1" id="KW-0808">Transferase</keyword>
<dbReference type="InterPro" id="IPR001227">
    <property type="entry name" value="Ac_transferase_dom_sf"/>
</dbReference>
<organism evidence="1 2">
    <name type="scientific">Crocosphaera watsonii WH 8502</name>
    <dbReference type="NCBI Taxonomy" id="423474"/>
    <lineage>
        <taxon>Bacteria</taxon>
        <taxon>Bacillati</taxon>
        <taxon>Cyanobacteriota</taxon>
        <taxon>Cyanophyceae</taxon>
        <taxon>Oscillatoriophycideae</taxon>
        <taxon>Chroococcales</taxon>
        <taxon>Aphanothecaceae</taxon>
        <taxon>Crocosphaera</taxon>
    </lineage>
</organism>
<accession>T2IDX9</accession>
<evidence type="ECO:0000313" key="2">
    <source>
        <dbReference type="Proteomes" id="UP000018348"/>
    </source>
</evidence>
<sequence length="64" mass="7403">MGQQLYQTQPTFKATVDHCSDLLQVYLGWDIKEVIFGKEEIDYPPNPPLVRGEGNREQEKILII</sequence>
<evidence type="ECO:0000313" key="1">
    <source>
        <dbReference type="EMBL" id="CCQ50435.1"/>
    </source>
</evidence>
<comment type="caution">
    <text evidence="1">The sequence shown here is derived from an EMBL/GenBank/DDBJ whole genome shotgun (WGS) entry which is preliminary data.</text>
</comment>
<protein>
    <submittedName>
        <fullName evidence="1">Malonyl CoA-acyl carrier protein transacylase</fullName>
        <ecNumber evidence="1">2.3.1.39</ecNumber>
    </submittedName>
</protein>
<dbReference type="EC" id="2.3.1.39" evidence="1"/>
<dbReference type="EMBL" id="CAQK01000305">
    <property type="protein sequence ID" value="CCQ50435.1"/>
    <property type="molecule type" value="Genomic_DNA"/>
</dbReference>
<dbReference type="Gene3D" id="3.40.366.10">
    <property type="entry name" value="Malonyl-Coenzyme A Acyl Carrier Protein, domain 2"/>
    <property type="match status" value="1"/>
</dbReference>
<dbReference type="AlphaFoldDB" id="T2IDX9"/>
<dbReference type="GO" id="GO:0004314">
    <property type="term" value="F:[acyl-carrier-protein] S-malonyltransferase activity"/>
    <property type="evidence" value="ECO:0007669"/>
    <property type="project" value="UniProtKB-EC"/>
</dbReference>
<dbReference type="SUPFAM" id="SSF52151">
    <property type="entry name" value="FabD/lysophospholipase-like"/>
    <property type="match status" value="1"/>
</dbReference>
<dbReference type="Proteomes" id="UP000018348">
    <property type="component" value="Unassembled WGS sequence"/>
</dbReference>
<gene>
    <name evidence="1" type="ORF">CWATWH8502_1444</name>
</gene>
<keyword evidence="1" id="KW-0012">Acyltransferase</keyword>
<dbReference type="InterPro" id="IPR016035">
    <property type="entry name" value="Acyl_Trfase/lysoPLipase"/>
</dbReference>
<reference evidence="1 2" key="1">
    <citation type="submission" date="2013-01" db="EMBL/GenBank/DDBJ databases">
        <authorList>
            <person name="Bench S."/>
        </authorList>
    </citation>
    <scope>NUCLEOTIDE SEQUENCE [LARGE SCALE GENOMIC DNA]</scope>
    <source>
        <strain evidence="1 2">WH 8502</strain>
    </source>
</reference>